<feature type="compositionally biased region" description="Basic and acidic residues" evidence="1">
    <location>
        <begin position="312"/>
        <end position="321"/>
    </location>
</feature>
<dbReference type="AlphaFoldDB" id="A0A0N1P9D0"/>
<reference evidence="2 3" key="1">
    <citation type="journal article" date="2015" name="PLoS Pathog.">
        <title>Leptomonas seymouri: Adaptations to the Dixenous Life Cycle Analyzed by Genome Sequencing, Transcriptome Profiling and Co-infection with Leishmania donovani.</title>
        <authorList>
            <person name="Kraeva N."/>
            <person name="Butenko A."/>
            <person name="Hlavacova J."/>
            <person name="Kostygov A."/>
            <person name="Myskova J."/>
            <person name="Grybchuk D."/>
            <person name="Lestinova T."/>
            <person name="Votypka J."/>
            <person name="Volf P."/>
            <person name="Opperdoes F."/>
            <person name="Flegontov P."/>
            <person name="Lukes J."/>
            <person name="Yurchenko V."/>
        </authorList>
    </citation>
    <scope>NUCLEOTIDE SEQUENCE [LARGE SCALE GENOMIC DNA]</scope>
    <source>
        <strain evidence="2 3">ATCC 30220</strain>
    </source>
</reference>
<feature type="compositionally biased region" description="Polar residues" evidence="1">
    <location>
        <begin position="115"/>
        <end position="129"/>
    </location>
</feature>
<protein>
    <submittedName>
        <fullName evidence="2">Uncharacterized protein</fullName>
    </submittedName>
</protein>
<dbReference type="EMBL" id="LJSK01000551">
    <property type="protein sequence ID" value="KPI82770.1"/>
    <property type="molecule type" value="Genomic_DNA"/>
</dbReference>
<gene>
    <name evidence="2" type="ORF">ABL78_8218</name>
</gene>
<proteinExistence type="predicted"/>
<organism evidence="2 3">
    <name type="scientific">Leptomonas seymouri</name>
    <dbReference type="NCBI Taxonomy" id="5684"/>
    <lineage>
        <taxon>Eukaryota</taxon>
        <taxon>Discoba</taxon>
        <taxon>Euglenozoa</taxon>
        <taxon>Kinetoplastea</taxon>
        <taxon>Metakinetoplastina</taxon>
        <taxon>Trypanosomatida</taxon>
        <taxon>Trypanosomatidae</taxon>
        <taxon>Leishmaniinae</taxon>
        <taxon>Leptomonas</taxon>
    </lineage>
</organism>
<dbReference type="Proteomes" id="UP000038009">
    <property type="component" value="Unassembled WGS sequence"/>
</dbReference>
<sequence length="674" mass="74025">MPRKTAVRGCDQAVFPFSVSASPSALSPDTSAPSTDRTSHVHDDVARFCLSLRQDERVRVLQRDRQVHHGMHTNSSISMLEQWCIAQREDGAVGLVPSSLLHRVPGVSFTLRRPSPTTAEQRRQQSPPTTVRRDPESGVSAVISPYPSKQRVGALELRRLRQHDSDEEEDVEDMVQLQRRRAGVQARVQTLQSPSRDVKPLLGETLKKSAATPLSDSSDAHARQPTHMNKSVPPDPDGGNEDVERLQLMDEAARMSAELRWLRRDVVPRLLTACTAAQGAGKTAEEDMKTPQPSSSSAAAAASPSTRVTRRGVTEEEKEMAAEQQRLAEQLEVARALKAWLGRQAAQPSDNDSNNEEDADLLRLANAMQHSGMMKPFSSRDMNLPSGNGTGKEGDAPYCTETTMRCNSHRSGQLCRLVREESETMHCYREQQRSLQQRLSSLNQLTSELTAEERVLGMSEMALKIVMAARTENVDSTAAPWPRSLPGLTDEEEAALCASVAMYEKYARKLQALGPLDESGFNANNADLRDVKGSLAGTQSATPCTDKSILSSLQATPERGPNTRAADALAGVGATSPSASPAKVVENLRQVLEKGDHEYLQLQTKLKALQEFCSTYGPAAHDIEVQLQRGQRILAEKRNYLVQLCSVDVTGKETGNDWIAQNTRGDRRSRKAFP</sequence>
<dbReference type="OrthoDB" id="265550at2759"/>
<comment type="caution">
    <text evidence="2">The sequence shown here is derived from an EMBL/GenBank/DDBJ whole genome shotgun (WGS) entry which is preliminary data.</text>
</comment>
<feature type="compositionally biased region" description="Low complexity" evidence="1">
    <location>
        <begin position="293"/>
        <end position="305"/>
    </location>
</feature>
<evidence type="ECO:0000313" key="3">
    <source>
        <dbReference type="Proteomes" id="UP000038009"/>
    </source>
</evidence>
<evidence type="ECO:0000313" key="2">
    <source>
        <dbReference type="EMBL" id="KPI82770.1"/>
    </source>
</evidence>
<keyword evidence="3" id="KW-1185">Reference proteome</keyword>
<feature type="region of interest" description="Disordered" evidence="1">
    <location>
        <begin position="109"/>
        <end position="147"/>
    </location>
</feature>
<accession>A0A0N1P9D0</accession>
<dbReference type="OMA" id="DFAWPRT"/>
<name>A0A0N1P9D0_LEPSE</name>
<feature type="region of interest" description="Disordered" evidence="1">
    <location>
        <begin position="278"/>
        <end position="326"/>
    </location>
</feature>
<dbReference type="VEuPathDB" id="TriTrypDB:Lsey_0551_0020"/>
<feature type="region of interest" description="Disordered" evidence="1">
    <location>
        <begin position="209"/>
        <end position="242"/>
    </location>
</feature>
<evidence type="ECO:0000256" key="1">
    <source>
        <dbReference type="SAM" id="MobiDB-lite"/>
    </source>
</evidence>